<keyword evidence="3" id="KW-1185">Reference proteome</keyword>
<dbReference type="PROSITE" id="PS50181">
    <property type="entry name" value="FBOX"/>
    <property type="match status" value="1"/>
</dbReference>
<evidence type="ECO:0000313" key="2">
    <source>
        <dbReference type="EMBL" id="KAE8377162.1"/>
    </source>
</evidence>
<name>A0A5N7B4X9_9EURO</name>
<dbReference type="Pfam" id="PF12937">
    <property type="entry name" value="F-box-like"/>
    <property type="match status" value="1"/>
</dbReference>
<reference evidence="2 3" key="1">
    <citation type="submission" date="2019-04" db="EMBL/GenBank/DDBJ databases">
        <title>Friends and foes A comparative genomics studyof 23 Aspergillus species from section Flavi.</title>
        <authorList>
            <consortium name="DOE Joint Genome Institute"/>
            <person name="Kjaerbolling I."/>
            <person name="Vesth T."/>
            <person name="Frisvad J.C."/>
            <person name="Nybo J.L."/>
            <person name="Theobald S."/>
            <person name="Kildgaard S."/>
            <person name="Isbrandt T."/>
            <person name="Kuo A."/>
            <person name="Sato A."/>
            <person name="Lyhne E.K."/>
            <person name="Kogle M.E."/>
            <person name="Wiebenga A."/>
            <person name="Kun R.S."/>
            <person name="Lubbers R.J."/>
            <person name="Makela M.R."/>
            <person name="Barry K."/>
            <person name="Chovatia M."/>
            <person name="Clum A."/>
            <person name="Daum C."/>
            <person name="Haridas S."/>
            <person name="He G."/>
            <person name="LaButti K."/>
            <person name="Lipzen A."/>
            <person name="Mondo S."/>
            <person name="Riley R."/>
            <person name="Salamov A."/>
            <person name="Simmons B.A."/>
            <person name="Magnuson J.K."/>
            <person name="Henrissat B."/>
            <person name="Mortensen U.H."/>
            <person name="Larsen T.O."/>
            <person name="Devries R.P."/>
            <person name="Grigoriev I.V."/>
            <person name="Machida M."/>
            <person name="Baker S.E."/>
            <person name="Andersen M.R."/>
        </authorList>
    </citation>
    <scope>NUCLEOTIDE SEQUENCE [LARGE SCALE GENOMIC DNA]</scope>
    <source>
        <strain evidence="2 3">IBT 29228</strain>
    </source>
</reference>
<protein>
    <recommendedName>
        <fullName evidence="1">F-box domain-containing protein</fullName>
    </recommendedName>
</protein>
<accession>A0A5N7B4X9</accession>
<evidence type="ECO:0000259" key="1">
    <source>
        <dbReference type="PROSITE" id="PS50181"/>
    </source>
</evidence>
<proteinExistence type="predicted"/>
<dbReference type="InterPro" id="IPR036047">
    <property type="entry name" value="F-box-like_dom_sf"/>
</dbReference>
<dbReference type="InterPro" id="IPR001810">
    <property type="entry name" value="F-box_dom"/>
</dbReference>
<dbReference type="SUPFAM" id="SSF81383">
    <property type="entry name" value="F-box domain"/>
    <property type="match status" value="1"/>
</dbReference>
<dbReference type="EMBL" id="ML736228">
    <property type="protein sequence ID" value="KAE8377162.1"/>
    <property type="molecule type" value="Genomic_DNA"/>
</dbReference>
<gene>
    <name evidence="2" type="ORF">BDV26DRAFT_293462</name>
</gene>
<feature type="domain" description="F-box" evidence="1">
    <location>
        <begin position="8"/>
        <end position="53"/>
    </location>
</feature>
<organism evidence="2 3">
    <name type="scientific">Aspergillus bertholletiae</name>
    <dbReference type="NCBI Taxonomy" id="1226010"/>
    <lineage>
        <taxon>Eukaryota</taxon>
        <taxon>Fungi</taxon>
        <taxon>Dikarya</taxon>
        <taxon>Ascomycota</taxon>
        <taxon>Pezizomycotina</taxon>
        <taxon>Eurotiomycetes</taxon>
        <taxon>Eurotiomycetidae</taxon>
        <taxon>Eurotiales</taxon>
        <taxon>Aspergillaceae</taxon>
        <taxon>Aspergillus</taxon>
        <taxon>Aspergillus subgen. Circumdati</taxon>
    </lineage>
</organism>
<evidence type="ECO:0000313" key="3">
    <source>
        <dbReference type="Proteomes" id="UP000326198"/>
    </source>
</evidence>
<dbReference type="OrthoDB" id="4191831at2759"/>
<dbReference type="AlphaFoldDB" id="A0A5N7B4X9"/>
<sequence length="500" mass="57233">MEPRHQAAAGLGSCPVEILYLILRFLSPPELHALSLVNKDFRQIAEPFLYSRIRWNWREARPPPITQFIRTMLSRPELAAYITDAYLDGQISWEEFRFKFPKIPISSAELDAASVFIRGSGVPYSDLWIEELRQGRTDAFVALLLAQLPNLKCLYLANIFTRQSTLIGMLFQSATCGSTDYRLPDFRHLRDVFFLHPTSEDELRGKKIKNTEDTLPLFYLPNVQRISASIENPVQLTWPAAQLPVPSKLTSLALTTIREAYLGKLLAVTRDVETLHWHWSYQFVMGDEFITPTIDLDGIGAAISHVRGTLSDLTITAVASSDSCSIYIPGVETTGSLHAMVNFDKLKRLQIPWSFLVGFTQKTTKRWQDLMPRNIEVLVITDDLRDENEDGIEPEYPEWEWDHPSMLGVLQSWMKNWKAYTPHLRRISLVLTMIYGWRDECCPWLRQQLIELGAQVGVQFDVIDLTEYQAITDSKGNHREVFLHDPITQTLTTGQLADYG</sequence>
<dbReference type="Proteomes" id="UP000326198">
    <property type="component" value="Unassembled WGS sequence"/>
</dbReference>